<reference evidence="4" key="1">
    <citation type="submission" date="2016-06" db="UniProtKB">
        <authorList>
            <consortium name="WormBaseParasite"/>
        </authorList>
    </citation>
    <scope>IDENTIFICATION</scope>
</reference>
<organism evidence="4">
    <name type="scientific">Gongylonema pulchrum</name>
    <dbReference type="NCBI Taxonomy" id="637853"/>
    <lineage>
        <taxon>Eukaryota</taxon>
        <taxon>Metazoa</taxon>
        <taxon>Ecdysozoa</taxon>
        <taxon>Nematoda</taxon>
        <taxon>Chromadorea</taxon>
        <taxon>Rhabditida</taxon>
        <taxon>Spirurina</taxon>
        <taxon>Spiruromorpha</taxon>
        <taxon>Spiruroidea</taxon>
        <taxon>Gongylonematidae</taxon>
        <taxon>Gongylonema</taxon>
    </lineage>
</organism>
<evidence type="ECO:0000313" key="2">
    <source>
        <dbReference type="EMBL" id="VDN19799.1"/>
    </source>
</evidence>
<name>A0A183DTN5_9BILA</name>
<keyword evidence="1" id="KW-0472">Membrane</keyword>
<proteinExistence type="predicted"/>
<dbReference type="WBParaSite" id="GPUH_0001209001-mRNA-1">
    <property type="protein sequence ID" value="GPUH_0001209001-mRNA-1"/>
    <property type="gene ID" value="GPUH_0001209001"/>
</dbReference>
<evidence type="ECO:0000313" key="4">
    <source>
        <dbReference type="WBParaSite" id="GPUH_0001209001-mRNA-1"/>
    </source>
</evidence>
<keyword evidence="3" id="KW-1185">Reference proteome</keyword>
<dbReference type="AlphaFoldDB" id="A0A183DTN5"/>
<feature type="transmembrane region" description="Helical" evidence="1">
    <location>
        <begin position="20"/>
        <end position="39"/>
    </location>
</feature>
<gene>
    <name evidence="2" type="ORF">GPUH_LOCUS12076</name>
</gene>
<dbReference type="EMBL" id="UYRT01079018">
    <property type="protein sequence ID" value="VDN19799.1"/>
    <property type="molecule type" value="Genomic_DNA"/>
</dbReference>
<accession>A0A183DTN5</accession>
<keyword evidence="1" id="KW-0812">Transmembrane</keyword>
<protein>
    <submittedName>
        <fullName evidence="4">Transmembrane protein</fullName>
    </submittedName>
</protein>
<dbReference type="Proteomes" id="UP000271098">
    <property type="component" value="Unassembled WGS sequence"/>
</dbReference>
<evidence type="ECO:0000256" key="1">
    <source>
        <dbReference type="SAM" id="Phobius"/>
    </source>
</evidence>
<evidence type="ECO:0000313" key="3">
    <source>
        <dbReference type="Proteomes" id="UP000271098"/>
    </source>
</evidence>
<sequence>MLVDVAVPFWCKSNSASFRFNVVVDIIAVLVVLAVLEFLSPFCCCGHQYISGFCGLNPEEIGGRLESEGKTENKGLCSVD</sequence>
<reference evidence="2 3" key="2">
    <citation type="submission" date="2018-11" db="EMBL/GenBank/DDBJ databases">
        <authorList>
            <consortium name="Pathogen Informatics"/>
        </authorList>
    </citation>
    <scope>NUCLEOTIDE SEQUENCE [LARGE SCALE GENOMIC DNA]</scope>
</reference>
<keyword evidence="1" id="KW-1133">Transmembrane helix</keyword>